<name>A0A1V4SNP8_RUMHU</name>
<dbReference type="EC" id="2.7.1.144" evidence="6"/>
<dbReference type="NCBIfam" id="TIGR03168">
    <property type="entry name" value="1-PFK"/>
    <property type="match status" value="1"/>
</dbReference>
<evidence type="ECO:0000256" key="3">
    <source>
        <dbReference type="ARBA" id="ARBA00022741"/>
    </source>
</evidence>
<dbReference type="FunFam" id="3.40.1190.20:FF:000001">
    <property type="entry name" value="Phosphofructokinase"/>
    <property type="match status" value="1"/>
</dbReference>
<reference evidence="8 9" key="1">
    <citation type="submission" date="2017-03" db="EMBL/GenBank/DDBJ databases">
        <title>Genome sequence of Clostridium hungatei DSM 14427.</title>
        <authorList>
            <person name="Poehlein A."/>
            <person name="Daniel R."/>
        </authorList>
    </citation>
    <scope>NUCLEOTIDE SEQUENCE [LARGE SCALE GENOMIC DNA]</scope>
    <source>
        <strain evidence="8 9">DSM 14427</strain>
    </source>
</reference>
<evidence type="ECO:0000313" key="9">
    <source>
        <dbReference type="Proteomes" id="UP000191554"/>
    </source>
</evidence>
<keyword evidence="6" id="KW-0423">Lactose metabolism</keyword>
<keyword evidence="4 8" id="KW-0418">Kinase</keyword>
<dbReference type="OrthoDB" id="9801219at2"/>
<keyword evidence="3 6" id="KW-0547">Nucleotide-binding</keyword>
<comment type="catalytic activity">
    <reaction evidence="6">
        <text>D-tagatofuranose 6-phosphate + ATP = D-tagatofuranose 1,6-bisphosphate + ADP + H(+)</text>
        <dbReference type="Rhea" id="RHEA:12420"/>
        <dbReference type="ChEBI" id="CHEBI:15378"/>
        <dbReference type="ChEBI" id="CHEBI:30616"/>
        <dbReference type="ChEBI" id="CHEBI:58694"/>
        <dbReference type="ChEBI" id="CHEBI:58695"/>
        <dbReference type="ChEBI" id="CHEBI:456216"/>
        <dbReference type="EC" id="2.7.1.144"/>
    </reaction>
</comment>
<evidence type="ECO:0000313" key="8">
    <source>
        <dbReference type="EMBL" id="OPX45423.1"/>
    </source>
</evidence>
<proteinExistence type="inferred from homology"/>
<comment type="similarity">
    <text evidence="6">Belongs to the carbohydrate kinase PfkB family. LacC subfamily.</text>
</comment>
<dbReference type="GO" id="GO:0016052">
    <property type="term" value="P:carbohydrate catabolic process"/>
    <property type="evidence" value="ECO:0007669"/>
    <property type="project" value="UniProtKB-ARBA"/>
</dbReference>
<evidence type="ECO:0000256" key="4">
    <source>
        <dbReference type="ARBA" id="ARBA00022777"/>
    </source>
</evidence>
<dbReference type="InterPro" id="IPR002173">
    <property type="entry name" value="Carboh/pur_kinase_PfkB_CS"/>
</dbReference>
<sequence>MITALSLSPAVDRIYMIDNFTPGSLYRVGNCIQSAGGKGINVSRVLKILEAPVRVLGFKAGSTGQWLEKSLEDLGAETGFIPVEGQSRTNNNIIDKINGLETEILEEGPTIDNEAWEVFLQKFRLCLRDTKVLVCSGGLPRGLGADTYAGLIREAGKAGVKTMLDSSGEVLKQGVEAGPYLIKPNLKELSTYFNRQFGSDGQIVEACREIIKKGVSIVVTSLGEKGALLVSEDKVLKARPLEVKALNTIGSGDSMVAGISKGLAEELPLEECFRLGCACAASNTEFIEIGVINKSRVEQLKQDIAIYEI</sequence>
<dbReference type="InterPro" id="IPR029056">
    <property type="entry name" value="Ribokinase-like"/>
</dbReference>
<dbReference type="SUPFAM" id="SSF53613">
    <property type="entry name" value="Ribokinase-like"/>
    <property type="match status" value="1"/>
</dbReference>
<gene>
    <name evidence="8" type="primary">lacC</name>
    <name evidence="8" type="ORF">CLHUN_07930</name>
</gene>
<dbReference type="Pfam" id="PF00294">
    <property type="entry name" value="PfkB"/>
    <property type="match status" value="1"/>
</dbReference>
<dbReference type="AlphaFoldDB" id="A0A1V4SNP8"/>
<organism evidence="8 9">
    <name type="scientific">Ruminiclostridium hungatei</name>
    <name type="common">Clostridium hungatei</name>
    <dbReference type="NCBI Taxonomy" id="48256"/>
    <lineage>
        <taxon>Bacteria</taxon>
        <taxon>Bacillati</taxon>
        <taxon>Bacillota</taxon>
        <taxon>Clostridia</taxon>
        <taxon>Eubacteriales</taxon>
        <taxon>Oscillospiraceae</taxon>
        <taxon>Ruminiclostridium</taxon>
    </lineage>
</organism>
<dbReference type="UniPathway" id="UPA00704">
    <property type="reaction ID" value="UER00715"/>
</dbReference>
<dbReference type="Proteomes" id="UP000191554">
    <property type="component" value="Unassembled WGS sequence"/>
</dbReference>
<dbReference type="Gene3D" id="3.40.1190.20">
    <property type="match status" value="1"/>
</dbReference>
<dbReference type="CDD" id="cd01164">
    <property type="entry name" value="FruK_PfkB_like"/>
    <property type="match status" value="1"/>
</dbReference>
<evidence type="ECO:0000256" key="2">
    <source>
        <dbReference type="ARBA" id="ARBA00022679"/>
    </source>
</evidence>
<protein>
    <recommendedName>
        <fullName evidence="6">Tagatose-6-phosphate kinase</fullName>
        <ecNumber evidence="6">2.7.1.144</ecNumber>
    </recommendedName>
</protein>
<keyword evidence="9" id="KW-1185">Reference proteome</keyword>
<dbReference type="GO" id="GO:0005524">
    <property type="term" value="F:ATP binding"/>
    <property type="evidence" value="ECO:0007669"/>
    <property type="project" value="UniProtKB-KW"/>
</dbReference>
<comment type="pathway">
    <text evidence="6">Carbohydrate metabolism; D-tagatose 6-phosphate degradation; D-glyceraldehyde 3-phosphate and glycerone phosphate from D-tagatose 6-phosphate: step 1/2.</text>
</comment>
<dbReference type="PANTHER" id="PTHR46566">
    <property type="entry name" value="1-PHOSPHOFRUCTOKINASE-RELATED"/>
    <property type="match status" value="1"/>
</dbReference>
<dbReference type="PROSITE" id="PS00584">
    <property type="entry name" value="PFKB_KINASES_2"/>
    <property type="match status" value="1"/>
</dbReference>
<dbReference type="STRING" id="48256.CLHUN_07930"/>
<dbReference type="PANTHER" id="PTHR46566:SF2">
    <property type="entry name" value="ATP-DEPENDENT 6-PHOSPHOFRUCTOKINASE ISOZYME 2"/>
    <property type="match status" value="1"/>
</dbReference>
<evidence type="ECO:0000259" key="7">
    <source>
        <dbReference type="Pfam" id="PF00294"/>
    </source>
</evidence>
<dbReference type="GO" id="GO:0009024">
    <property type="term" value="F:tagatose-6-phosphate kinase activity"/>
    <property type="evidence" value="ECO:0007669"/>
    <property type="project" value="UniProtKB-EC"/>
</dbReference>
<dbReference type="GO" id="GO:2001059">
    <property type="term" value="P:D-tagatose 6-phosphate catabolic process"/>
    <property type="evidence" value="ECO:0007669"/>
    <property type="project" value="UniProtKB-UniPathway"/>
</dbReference>
<dbReference type="GO" id="GO:0005829">
    <property type="term" value="C:cytosol"/>
    <property type="evidence" value="ECO:0007669"/>
    <property type="project" value="TreeGrafter"/>
</dbReference>
<dbReference type="GO" id="GO:0008443">
    <property type="term" value="F:phosphofructokinase activity"/>
    <property type="evidence" value="ECO:0007669"/>
    <property type="project" value="TreeGrafter"/>
</dbReference>
<dbReference type="PIRSF" id="PIRSF000535">
    <property type="entry name" value="1PFK/6PFK/LacC"/>
    <property type="match status" value="1"/>
</dbReference>
<comment type="caution">
    <text evidence="8">The sequence shown here is derived from an EMBL/GenBank/DDBJ whole genome shotgun (WGS) entry which is preliminary data.</text>
</comment>
<dbReference type="RefSeq" id="WP_080063262.1">
    <property type="nucleotide sequence ID" value="NZ_MZGX01000004.1"/>
</dbReference>
<dbReference type="GO" id="GO:0005988">
    <property type="term" value="P:lactose metabolic process"/>
    <property type="evidence" value="ECO:0007669"/>
    <property type="project" value="UniProtKB-KW"/>
</dbReference>
<dbReference type="InterPro" id="IPR017583">
    <property type="entry name" value="Tagatose/fructose_Pkinase"/>
</dbReference>
<evidence type="ECO:0000256" key="6">
    <source>
        <dbReference type="PIRNR" id="PIRNR000535"/>
    </source>
</evidence>
<keyword evidence="2 6" id="KW-0808">Transferase</keyword>
<evidence type="ECO:0000256" key="5">
    <source>
        <dbReference type="ARBA" id="ARBA00022840"/>
    </source>
</evidence>
<evidence type="ECO:0000256" key="1">
    <source>
        <dbReference type="ARBA" id="ARBA00005380"/>
    </source>
</evidence>
<accession>A0A1V4SNP8</accession>
<dbReference type="InterPro" id="IPR011611">
    <property type="entry name" value="PfkB_dom"/>
</dbReference>
<comment type="similarity">
    <text evidence="1">Belongs to the carbohydrate kinase pfkB family.</text>
</comment>
<dbReference type="GO" id="GO:0044281">
    <property type="term" value="P:small molecule metabolic process"/>
    <property type="evidence" value="ECO:0007669"/>
    <property type="project" value="UniProtKB-ARBA"/>
</dbReference>
<keyword evidence="5 6" id="KW-0067">ATP-binding</keyword>
<feature type="domain" description="Carbohydrate kinase PfkB" evidence="7">
    <location>
        <begin position="13"/>
        <end position="282"/>
    </location>
</feature>
<dbReference type="EMBL" id="MZGX01000004">
    <property type="protein sequence ID" value="OPX45423.1"/>
    <property type="molecule type" value="Genomic_DNA"/>
</dbReference>